<evidence type="ECO:0000313" key="2">
    <source>
        <dbReference type="Proteomes" id="UP000746612"/>
    </source>
</evidence>
<name>A0A8H3JS25_GIBZA</name>
<protein>
    <submittedName>
        <fullName evidence="1">Uncharacterized protein</fullName>
    </submittedName>
</protein>
<proteinExistence type="predicted"/>
<reference evidence="1" key="1">
    <citation type="submission" date="2021-03" db="EMBL/GenBank/DDBJ databases">
        <authorList>
            <person name="Alouane T."/>
            <person name="Langin T."/>
            <person name="Bonhomme L."/>
        </authorList>
    </citation>
    <scope>NUCLEOTIDE SEQUENCE</scope>
    <source>
        <strain evidence="1">MDC_Fg202</strain>
    </source>
</reference>
<gene>
    <name evidence="1" type="ORF">MDCFG202_LOCUS464431</name>
</gene>
<dbReference type="AlphaFoldDB" id="A0A8H3JS25"/>
<dbReference type="EMBL" id="CAJPIJ010000167">
    <property type="protein sequence ID" value="CAG2001190.1"/>
    <property type="molecule type" value="Genomic_DNA"/>
</dbReference>
<sequence>MHGHLGLCLFRTCSLALATDTPRLGSDYSRTTGIHSGRAFAPGGFLEEYYSMQHVLMRVEKPLSTSTSIMCTRTELRAKHMFIKRLVSHSLVRYVYMGKPRSSLRQIQCRFRIRTCLKFNVNLVVSWFTSHLT</sequence>
<accession>A0A8H3JS25</accession>
<evidence type="ECO:0000313" key="1">
    <source>
        <dbReference type="EMBL" id="CAG2001190.1"/>
    </source>
</evidence>
<feature type="non-terminal residue" evidence="1">
    <location>
        <position position="133"/>
    </location>
</feature>
<comment type="caution">
    <text evidence="1">The sequence shown here is derived from an EMBL/GenBank/DDBJ whole genome shotgun (WGS) entry which is preliminary data.</text>
</comment>
<organism evidence="1 2">
    <name type="scientific">Gibberella zeae</name>
    <name type="common">Wheat head blight fungus</name>
    <name type="synonym">Fusarium graminearum</name>
    <dbReference type="NCBI Taxonomy" id="5518"/>
    <lineage>
        <taxon>Eukaryota</taxon>
        <taxon>Fungi</taxon>
        <taxon>Dikarya</taxon>
        <taxon>Ascomycota</taxon>
        <taxon>Pezizomycotina</taxon>
        <taxon>Sordariomycetes</taxon>
        <taxon>Hypocreomycetidae</taxon>
        <taxon>Hypocreales</taxon>
        <taxon>Nectriaceae</taxon>
        <taxon>Fusarium</taxon>
    </lineage>
</organism>
<dbReference type="Proteomes" id="UP000746612">
    <property type="component" value="Unassembled WGS sequence"/>
</dbReference>